<reference evidence="1 2" key="1">
    <citation type="journal article" date="2024" name="IMA Fungus">
        <title>IMA Genome - F19 : A genome assembly and annotation guide to empower mycologists, including annotated draft genome sequences of Ceratocystis pirilliformis, Diaporthe australafricana, Fusarium ophioides, Paecilomyces lecythidis, and Sporothrix stenoceras.</title>
        <authorList>
            <person name="Aylward J."/>
            <person name="Wilson A.M."/>
            <person name="Visagie C.M."/>
            <person name="Spraker J."/>
            <person name="Barnes I."/>
            <person name="Buitendag C."/>
            <person name="Ceriani C."/>
            <person name="Del Mar Angel L."/>
            <person name="du Plessis D."/>
            <person name="Fuchs T."/>
            <person name="Gasser K."/>
            <person name="Kramer D."/>
            <person name="Li W."/>
            <person name="Munsamy K."/>
            <person name="Piso A."/>
            <person name="Price J.L."/>
            <person name="Sonnekus B."/>
            <person name="Thomas C."/>
            <person name="van der Nest A."/>
            <person name="van Dijk A."/>
            <person name="van Heerden A."/>
            <person name="van Vuuren N."/>
            <person name="Yilmaz N."/>
            <person name="Duong T.A."/>
            <person name="van der Merwe N.A."/>
            <person name="Wingfield M.J."/>
            <person name="Wingfield B.D."/>
        </authorList>
    </citation>
    <scope>NUCLEOTIDE SEQUENCE [LARGE SCALE GENOMIC DNA]</scope>
    <source>
        <strain evidence="1 2">CMW 18167</strain>
    </source>
</reference>
<keyword evidence="2" id="KW-1185">Reference proteome</keyword>
<dbReference type="Proteomes" id="UP001583193">
    <property type="component" value="Unassembled WGS sequence"/>
</dbReference>
<comment type="caution">
    <text evidence="1">The sequence shown here is derived from an EMBL/GenBank/DDBJ whole genome shotgun (WGS) entry which is preliminary data.</text>
</comment>
<dbReference type="SUPFAM" id="SSF53335">
    <property type="entry name" value="S-adenosyl-L-methionine-dependent methyltransferases"/>
    <property type="match status" value="1"/>
</dbReference>
<dbReference type="InterPro" id="IPR019410">
    <property type="entry name" value="Methyltransf_16"/>
</dbReference>
<dbReference type="Gene3D" id="3.40.50.150">
    <property type="entry name" value="Vaccinia Virus protein VP39"/>
    <property type="match status" value="1"/>
</dbReference>
<evidence type="ECO:0000313" key="2">
    <source>
        <dbReference type="Proteomes" id="UP001583193"/>
    </source>
</evidence>
<name>A0ABR3X7L1_9EURO</name>
<dbReference type="InterPro" id="IPR029063">
    <property type="entry name" value="SAM-dependent_MTases_sf"/>
</dbReference>
<organism evidence="1 2">
    <name type="scientific">Paecilomyces lecythidis</name>
    <dbReference type="NCBI Taxonomy" id="3004212"/>
    <lineage>
        <taxon>Eukaryota</taxon>
        <taxon>Fungi</taxon>
        <taxon>Dikarya</taxon>
        <taxon>Ascomycota</taxon>
        <taxon>Pezizomycotina</taxon>
        <taxon>Eurotiomycetes</taxon>
        <taxon>Eurotiomycetidae</taxon>
        <taxon>Eurotiales</taxon>
        <taxon>Thermoascaceae</taxon>
        <taxon>Paecilomyces</taxon>
    </lineage>
</organism>
<gene>
    <name evidence="1" type="ORF">Plec18167_006955</name>
</gene>
<dbReference type="CDD" id="cd02440">
    <property type="entry name" value="AdoMet_MTases"/>
    <property type="match status" value="1"/>
</dbReference>
<dbReference type="PANTHER" id="PTHR14614">
    <property type="entry name" value="HEPATOCELLULAR CARCINOMA-ASSOCIATED ANTIGEN"/>
    <property type="match status" value="1"/>
</dbReference>
<dbReference type="Pfam" id="PF10294">
    <property type="entry name" value="Methyltransf_16"/>
    <property type="match status" value="1"/>
</dbReference>
<dbReference type="PANTHER" id="PTHR14614:SF132">
    <property type="entry name" value="PROTEIN-LYSINE METHYLTRANSFERASE C42C1.13"/>
    <property type="match status" value="1"/>
</dbReference>
<sequence>MVYYVRFLKPPKIEKANRSSLSVSTLICLTTDLGDSFLADDVDLRVTLTNHNSNVPLLEQPVSWKAGSRQLSVSLGPFDRSICNNQPVVLGIGAAGPGQGQPDQMSHESTVPLVISGWSTPFGGPKDAQTERLVERRLSLQGNHDLRIWEETGNSIARHIWDAALASIIYLQRAIEGRAGRMPSLQQCIRKTGSPLRVVELGSGCGIVGIALAELFPGCSVLLTDLPEVDDIVTRNMAVARPAPKATVDFQTLDWDEQLPEELRNAGIDLILVSDCTYNADSLPSLVHVLDALVQASPKALVLVALKRRHDSEAIFFDLMQGANFATLDQDKVALPSFGFGEDEHIENIELYTYGRKHE</sequence>
<proteinExistence type="predicted"/>
<evidence type="ECO:0000313" key="1">
    <source>
        <dbReference type="EMBL" id="KAL1871805.1"/>
    </source>
</evidence>
<dbReference type="EMBL" id="JAVDPF010000026">
    <property type="protein sequence ID" value="KAL1871805.1"/>
    <property type="molecule type" value="Genomic_DNA"/>
</dbReference>
<accession>A0ABR3X7L1</accession>
<protein>
    <submittedName>
        <fullName evidence="1">Uncharacterized protein</fullName>
    </submittedName>
</protein>